<feature type="domain" description="Ice-binding protein C-terminal" evidence="3">
    <location>
        <begin position="168"/>
        <end position="191"/>
    </location>
</feature>
<gene>
    <name evidence="4" type="ORF">ABXR19_06845</name>
</gene>
<feature type="signal peptide" evidence="2">
    <location>
        <begin position="1"/>
        <end position="21"/>
    </location>
</feature>
<name>A0ABV2TJ09_9RHOO</name>
<dbReference type="RefSeq" id="WP_354600362.1">
    <property type="nucleotide sequence ID" value="NZ_JBEWZI010000005.1"/>
</dbReference>
<evidence type="ECO:0000256" key="1">
    <source>
        <dbReference type="SAM" id="Phobius"/>
    </source>
</evidence>
<evidence type="ECO:0000313" key="5">
    <source>
        <dbReference type="Proteomes" id="UP001549691"/>
    </source>
</evidence>
<evidence type="ECO:0000256" key="2">
    <source>
        <dbReference type="SAM" id="SignalP"/>
    </source>
</evidence>
<keyword evidence="1" id="KW-0812">Transmembrane</keyword>
<dbReference type="Pfam" id="PF07589">
    <property type="entry name" value="PEP-CTERM"/>
    <property type="match status" value="1"/>
</dbReference>
<dbReference type="Proteomes" id="UP001549691">
    <property type="component" value="Unassembled WGS sequence"/>
</dbReference>
<organism evidence="4 5">
    <name type="scientific">Uliginosibacterium flavum</name>
    <dbReference type="NCBI Taxonomy" id="1396831"/>
    <lineage>
        <taxon>Bacteria</taxon>
        <taxon>Pseudomonadati</taxon>
        <taxon>Pseudomonadota</taxon>
        <taxon>Betaproteobacteria</taxon>
        <taxon>Rhodocyclales</taxon>
        <taxon>Zoogloeaceae</taxon>
        <taxon>Uliginosibacterium</taxon>
    </lineage>
</organism>
<protein>
    <submittedName>
        <fullName evidence="4">PEP-CTERM sorting domain-containing protein</fullName>
    </submittedName>
</protein>
<feature type="transmembrane region" description="Helical" evidence="1">
    <location>
        <begin position="172"/>
        <end position="189"/>
    </location>
</feature>
<keyword evidence="1" id="KW-0472">Membrane</keyword>
<keyword evidence="5" id="KW-1185">Reference proteome</keyword>
<evidence type="ECO:0000259" key="3">
    <source>
        <dbReference type="Pfam" id="PF07589"/>
    </source>
</evidence>
<evidence type="ECO:0000313" key="4">
    <source>
        <dbReference type="EMBL" id="MET7013900.1"/>
    </source>
</evidence>
<proteinExistence type="predicted"/>
<feature type="chain" id="PRO_5047301233" evidence="2">
    <location>
        <begin position="22"/>
        <end position="196"/>
    </location>
</feature>
<dbReference type="NCBIfam" id="TIGR02595">
    <property type="entry name" value="PEP_CTERM"/>
    <property type="match status" value="1"/>
</dbReference>
<reference evidence="4 5" key="1">
    <citation type="submission" date="2024-07" db="EMBL/GenBank/DDBJ databases">
        <title>Uliginosibacterium flavum JJ3220;KACC:17644.</title>
        <authorList>
            <person name="Kim M.K."/>
        </authorList>
    </citation>
    <scope>NUCLEOTIDE SEQUENCE [LARGE SCALE GENOMIC DNA]</scope>
    <source>
        <strain evidence="4 5">KACC:17644</strain>
    </source>
</reference>
<keyword evidence="2" id="KW-0732">Signal</keyword>
<comment type="caution">
    <text evidence="4">The sequence shown here is derived from an EMBL/GenBank/DDBJ whole genome shotgun (WGS) entry which is preliminary data.</text>
</comment>
<dbReference type="InterPro" id="IPR013424">
    <property type="entry name" value="Ice-binding_C"/>
</dbReference>
<keyword evidence="1" id="KW-1133">Transmembrane helix</keyword>
<dbReference type="EMBL" id="JBEWZI010000005">
    <property type="protein sequence ID" value="MET7013900.1"/>
    <property type="molecule type" value="Genomic_DNA"/>
</dbReference>
<accession>A0ABV2TJ09</accession>
<sequence length="196" mass="20379">MKKALRIATLSAAIVSSSAFAATDATLTFEGQSNAQYSASIVRSGYEIGIVADFEQHFHEIDSTGYGLTSNGTGIFLVDRLSTAYLKSADNSSFSLASFDTAWYGGSGTVTVNGYLNGTLTGSFDVSATDGGWTTQSGLSLGNVDYLTFNGTVGGGGGMQLDNINVLAVPEPSTYAMMLGGLMALGFVARKKRQQA</sequence>